<dbReference type="VEuPathDB" id="FungiDB:PSHT_03486"/>
<organism evidence="2 3">
    <name type="scientific">Puccinia striiformis</name>
    <dbReference type="NCBI Taxonomy" id="27350"/>
    <lineage>
        <taxon>Eukaryota</taxon>
        <taxon>Fungi</taxon>
        <taxon>Dikarya</taxon>
        <taxon>Basidiomycota</taxon>
        <taxon>Pucciniomycotina</taxon>
        <taxon>Pucciniomycetes</taxon>
        <taxon>Pucciniales</taxon>
        <taxon>Pucciniaceae</taxon>
        <taxon>Puccinia</taxon>
    </lineage>
</organism>
<sequence>MDQICARKALEATAHRPETTLPNSIVLASTISAPVVERIEFSLDAQRRTSKKRWRIQLVTMRTRTRQYSSSESEQEQQQGDLVVQGFASLCKNYNPGKYHVECKRAHRWAKGEGFQPHELDLRKAFLNQLRSSLLPLLREQTNSLSELLDPSRLQIDPEPTLELILDTQSELDTTLHQIEDALNNLHYKSDPLVKSSEREDDGHFKEFKGFRMFGLDNRFRGLLHPTTSLFEQSQKLIRQLELSTEESQSTSSNISDSEEVQSPPINIALTRKQIINSACCSSNAAESMIEWIQRSDIQLLQHFWTSHLRRIDSGMEQLLKLISLPDDSEGDDGLSDDHITPPSELTIQLAYQVLPTIKLSRLFCKKIITNGLNSKRCPLCTDLSSKQLTDLSDLSGEVATLVSFLVGQLKMFRYRFAIPGAIDSLWHATHMLKRWLKSQVPCLSLHLIPLVLDTDSFSAQDHLKDWLMIWSTQVNVAIQNFQDAIDLYVKNRDSSIADGQ</sequence>
<reference evidence="3" key="2">
    <citation type="journal article" date="2018" name="BMC Genomics">
        <title>Genomic insights into host adaptation between the wheat stripe rust pathogen (Puccinia striiformis f. sp. tritici) and the barley stripe rust pathogen (Puccinia striiformis f. sp. hordei).</title>
        <authorList>
            <person name="Xia C."/>
            <person name="Wang M."/>
            <person name="Yin C."/>
            <person name="Cornejo O.E."/>
            <person name="Hulbert S.H."/>
            <person name="Chen X."/>
        </authorList>
    </citation>
    <scope>NUCLEOTIDE SEQUENCE [LARGE SCALE GENOMIC DNA]</scope>
    <source>
        <strain evidence="3">93TX-2</strain>
    </source>
</reference>
<dbReference type="Proteomes" id="UP000238274">
    <property type="component" value="Unassembled WGS sequence"/>
</dbReference>
<reference evidence="2 3" key="1">
    <citation type="submission" date="2017-12" db="EMBL/GenBank/DDBJ databases">
        <title>Gene loss provides genomic basis for host adaptation in cereal stripe rust fungi.</title>
        <authorList>
            <person name="Xia C."/>
        </authorList>
    </citation>
    <scope>NUCLEOTIDE SEQUENCE [LARGE SCALE GENOMIC DNA]</scope>
    <source>
        <strain evidence="2 3">93TX-2</strain>
    </source>
</reference>
<gene>
    <name evidence="2" type="ORF">PSHT_03486</name>
</gene>
<comment type="caution">
    <text evidence="2">The sequence shown here is derived from an EMBL/GenBank/DDBJ whole genome shotgun (WGS) entry which is preliminary data.</text>
</comment>
<feature type="region of interest" description="Disordered" evidence="1">
    <location>
        <begin position="242"/>
        <end position="261"/>
    </location>
</feature>
<reference evidence="3" key="3">
    <citation type="journal article" date="2018" name="Mol. Plant Microbe Interact.">
        <title>Genome sequence resources for the wheat stripe rust pathogen (Puccinia striiformis f. sp. tritici) and the barley stripe rust pathogen (Puccinia striiformis f. sp. hordei).</title>
        <authorList>
            <person name="Xia C."/>
            <person name="Wang M."/>
            <person name="Yin C."/>
            <person name="Cornejo O.E."/>
            <person name="Hulbert S.H."/>
            <person name="Chen X."/>
        </authorList>
    </citation>
    <scope>NUCLEOTIDE SEQUENCE [LARGE SCALE GENOMIC DNA]</scope>
    <source>
        <strain evidence="3">93TX-2</strain>
    </source>
</reference>
<dbReference type="AlphaFoldDB" id="A0A2S4WFF6"/>
<accession>A0A2S4WFF6</accession>
<dbReference type="PANTHER" id="PTHR33069">
    <property type="entry name" value="CHROMOSOME 7, WHOLE GENOME SHOTGUN SEQUENCE-RELATED"/>
    <property type="match status" value="1"/>
</dbReference>
<dbReference type="PANTHER" id="PTHR33069:SF3">
    <property type="entry name" value="DYNEIN HEAVY CHAIN TAIL DOMAIN-CONTAINING PROTEIN"/>
    <property type="match status" value="1"/>
</dbReference>
<evidence type="ECO:0000313" key="3">
    <source>
        <dbReference type="Proteomes" id="UP000238274"/>
    </source>
</evidence>
<protein>
    <submittedName>
        <fullName evidence="2">Uncharacterized protein</fullName>
    </submittedName>
</protein>
<dbReference type="VEuPathDB" id="FungiDB:PSTT_01104"/>
<evidence type="ECO:0000313" key="2">
    <source>
        <dbReference type="EMBL" id="POW20482.1"/>
    </source>
</evidence>
<feature type="compositionally biased region" description="Low complexity" evidence="1">
    <location>
        <begin position="242"/>
        <end position="256"/>
    </location>
</feature>
<proteinExistence type="predicted"/>
<evidence type="ECO:0000256" key="1">
    <source>
        <dbReference type="SAM" id="MobiDB-lite"/>
    </source>
</evidence>
<name>A0A2S4WFF6_9BASI</name>
<dbReference type="EMBL" id="PKSM01000033">
    <property type="protein sequence ID" value="POW20482.1"/>
    <property type="molecule type" value="Genomic_DNA"/>
</dbReference>
<keyword evidence="3" id="KW-1185">Reference proteome</keyword>